<dbReference type="EMBL" id="QGLK01000005">
    <property type="protein sequence ID" value="PXY86598.1"/>
    <property type="molecule type" value="Genomic_DNA"/>
</dbReference>
<reference evidence="8 9" key="1">
    <citation type="submission" date="2018-05" db="EMBL/GenBank/DDBJ databases">
        <title>Reference genomes for bee gut microbiota database.</title>
        <authorList>
            <person name="Ellegaard K.M."/>
        </authorList>
    </citation>
    <scope>NUCLEOTIDE SEQUENCE [LARGE SCALE GENOMIC DNA]</scope>
    <source>
        <strain evidence="8 9">ESL0199</strain>
    </source>
</reference>
<dbReference type="GO" id="GO:0005886">
    <property type="term" value="C:plasma membrane"/>
    <property type="evidence" value="ECO:0007669"/>
    <property type="project" value="UniProtKB-SubCell"/>
</dbReference>
<keyword evidence="2" id="KW-1003">Cell membrane</keyword>
<evidence type="ECO:0000256" key="6">
    <source>
        <dbReference type="SAM" id="Phobius"/>
    </source>
</evidence>
<keyword evidence="5 6" id="KW-0472">Membrane</keyword>
<dbReference type="OrthoDB" id="9793824at2"/>
<name>A0A318MF21_9BIFI</name>
<dbReference type="Proteomes" id="UP000248128">
    <property type="component" value="Unassembled WGS sequence"/>
</dbReference>
<organism evidence="8 9">
    <name type="scientific">Bifidobacterium asteroides</name>
    <dbReference type="NCBI Taxonomy" id="1684"/>
    <lineage>
        <taxon>Bacteria</taxon>
        <taxon>Bacillati</taxon>
        <taxon>Actinomycetota</taxon>
        <taxon>Actinomycetes</taxon>
        <taxon>Bifidobacteriales</taxon>
        <taxon>Bifidobacteriaceae</taxon>
        <taxon>Bifidobacterium</taxon>
    </lineage>
</organism>
<evidence type="ECO:0000313" key="8">
    <source>
        <dbReference type="EMBL" id="PXY86598.1"/>
    </source>
</evidence>
<dbReference type="RefSeq" id="WP_110413433.1">
    <property type="nucleotide sequence ID" value="NZ_QGLK01000005.1"/>
</dbReference>
<comment type="subcellular location">
    <subcellularLocation>
        <location evidence="1">Cell membrane</location>
        <topology evidence="1">Multi-pass membrane protein</topology>
    </subcellularLocation>
</comment>
<dbReference type="PANTHER" id="PTHR36115">
    <property type="entry name" value="PROLINE-RICH ANTIGEN HOMOLOG-RELATED"/>
    <property type="match status" value="1"/>
</dbReference>
<evidence type="ECO:0000256" key="1">
    <source>
        <dbReference type="ARBA" id="ARBA00004651"/>
    </source>
</evidence>
<evidence type="ECO:0000256" key="4">
    <source>
        <dbReference type="ARBA" id="ARBA00022989"/>
    </source>
</evidence>
<gene>
    <name evidence="8" type="ORF">DKK74_07150</name>
</gene>
<feature type="transmembrane region" description="Helical" evidence="6">
    <location>
        <begin position="43"/>
        <end position="61"/>
    </location>
</feature>
<dbReference type="PANTHER" id="PTHR36115:SF6">
    <property type="entry name" value="PROLINE-RICH ANTIGEN HOMOLOG"/>
    <property type="match status" value="1"/>
</dbReference>
<proteinExistence type="predicted"/>
<protein>
    <submittedName>
        <fullName evidence="8">RDD family protein</fullName>
    </submittedName>
</protein>
<evidence type="ECO:0000256" key="3">
    <source>
        <dbReference type="ARBA" id="ARBA00022692"/>
    </source>
</evidence>
<feature type="domain" description="RDD" evidence="7">
    <location>
        <begin position="3"/>
        <end position="126"/>
    </location>
</feature>
<accession>A0A318MF21</accession>
<dbReference type="AlphaFoldDB" id="A0A318MF21"/>
<sequence>MSALWWRRVASYLLRIVLPAALLSQLVGSIVFGRSSPGGSAQSWIDCASVAVACVISAWSARNGQSWAHRLLKLQVCDQDSNLSISGLRMGVREIAHLADFASLFIGFLWPLWDGRGQTFADKIMGTTVTRKQ</sequence>
<keyword evidence="3 6" id="KW-0812">Transmembrane</keyword>
<comment type="caution">
    <text evidence="8">The sequence shown here is derived from an EMBL/GenBank/DDBJ whole genome shotgun (WGS) entry which is preliminary data.</text>
</comment>
<dbReference type="InterPro" id="IPR051791">
    <property type="entry name" value="Pra-immunoreactive"/>
</dbReference>
<evidence type="ECO:0000259" key="7">
    <source>
        <dbReference type="Pfam" id="PF06271"/>
    </source>
</evidence>
<feature type="transmembrane region" description="Helical" evidence="6">
    <location>
        <begin position="12"/>
        <end position="31"/>
    </location>
</feature>
<dbReference type="InterPro" id="IPR010432">
    <property type="entry name" value="RDD"/>
</dbReference>
<dbReference type="Pfam" id="PF06271">
    <property type="entry name" value="RDD"/>
    <property type="match status" value="1"/>
</dbReference>
<evidence type="ECO:0000313" key="9">
    <source>
        <dbReference type="Proteomes" id="UP000248128"/>
    </source>
</evidence>
<evidence type="ECO:0000256" key="2">
    <source>
        <dbReference type="ARBA" id="ARBA00022475"/>
    </source>
</evidence>
<keyword evidence="4 6" id="KW-1133">Transmembrane helix</keyword>
<evidence type="ECO:0000256" key="5">
    <source>
        <dbReference type="ARBA" id="ARBA00023136"/>
    </source>
</evidence>